<sequence length="670" mass="69871">MPSGTGLEVFRDPASVAVVGASADPAKWGHWLASGALAGRHRRRVDLVNRGGGQVLGQRCVRRLSELAEPPELVALCVPANAIERIVDEALEMGVRGFVGIAAGVPDERQLAARIRAAGARLVGPNSLGIFDAASDLRLAWGGFTAGPLAIVSQSGQIGSEIATLGARQGIGIARLVSVGNQSDVTAVEMLADLVNHRLTRMIALYLESFAGGEALFETLRELRAAGKPTVVLTVGASAASSRLARSHTGSLTSSLDVVDAACRAAGVVRVQTPAQLVTAARAFLAGTAIPAGRRVAIVADSGGQGGIAADQAAGAGLSVPSFSSALSESIGSVLSAAAAHVNPVDLAGAGERELASYAETIDRALATDEVDGAILTGYFGCYGSDTPTLAERELEVAQRLGKIAATYRKPLVVHTMGSQGPVTEELWEVGVPAFPTIEAAVFALARLADFKDVKRERPAGPVRTTRIPGGYWAAREALSAYGIPFPAARLFPFVDDTLSPPYVLKAGWLDHKTEVGGIRVALADRDAVSAAYEQMRARLGDGEYVVEEQDLREDVVEMLVGVRRDPDFGLVVAIGAGGTAAQLQRDLAVELAPVSPETAAAMIDRLRCAPLLHGWRGRARTDVVALARLVAEISQLPLEFAELELNPVRVGPAGVLAVDVLLVPEEGRS</sequence>
<dbReference type="PANTHER" id="PTHR42793:SF1">
    <property type="entry name" value="PEPTIDYL-LYSINE N-ACETYLTRANSFERASE PATZ"/>
    <property type="match status" value="1"/>
</dbReference>
<evidence type="ECO:0000313" key="2">
    <source>
        <dbReference type="EMBL" id="GAA1683717.1"/>
    </source>
</evidence>
<dbReference type="Pfam" id="PF13607">
    <property type="entry name" value="Succ_CoA_lig"/>
    <property type="match status" value="1"/>
</dbReference>
<accession>A0ABP4T7R0</accession>
<dbReference type="Gene3D" id="3.40.50.261">
    <property type="entry name" value="Succinyl-CoA synthetase domains"/>
    <property type="match status" value="2"/>
</dbReference>
<comment type="caution">
    <text evidence="2">The sequence shown here is derived from an EMBL/GenBank/DDBJ whole genome shotgun (WGS) entry which is preliminary data.</text>
</comment>
<dbReference type="Pfam" id="PF13549">
    <property type="entry name" value="ATP-grasp_5"/>
    <property type="match status" value="1"/>
</dbReference>
<dbReference type="Gene3D" id="3.30.470.20">
    <property type="entry name" value="ATP-grasp fold, B domain"/>
    <property type="match status" value="1"/>
</dbReference>
<dbReference type="InterPro" id="IPR016102">
    <property type="entry name" value="Succinyl-CoA_synth-like"/>
</dbReference>
<dbReference type="GO" id="GO:0016874">
    <property type="term" value="F:ligase activity"/>
    <property type="evidence" value="ECO:0007669"/>
    <property type="project" value="UniProtKB-KW"/>
</dbReference>
<evidence type="ECO:0000259" key="1">
    <source>
        <dbReference type="SMART" id="SM00881"/>
    </source>
</evidence>
<dbReference type="EMBL" id="BAAANY010000011">
    <property type="protein sequence ID" value="GAA1683717.1"/>
    <property type="molecule type" value="Genomic_DNA"/>
</dbReference>
<keyword evidence="2" id="KW-0436">Ligase</keyword>
<dbReference type="Proteomes" id="UP001500618">
    <property type="component" value="Unassembled WGS sequence"/>
</dbReference>
<gene>
    <name evidence="2" type="ORF">GCM10009765_36200</name>
</gene>
<dbReference type="Pfam" id="PF13380">
    <property type="entry name" value="CoA_binding_2"/>
    <property type="match status" value="1"/>
</dbReference>
<dbReference type="Gene3D" id="3.40.50.720">
    <property type="entry name" value="NAD(P)-binding Rossmann-like Domain"/>
    <property type="match status" value="1"/>
</dbReference>
<dbReference type="RefSeq" id="WP_344311402.1">
    <property type="nucleotide sequence ID" value="NZ_BAAANY010000011.1"/>
</dbReference>
<keyword evidence="3" id="KW-1185">Reference proteome</keyword>
<name>A0ABP4T7R0_9ACTN</name>
<reference evidence="3" key="1">
    <citation type="journal article" date="2019" name="Int. J. Syst. Evol. Microbiol.">
        <title>The Global Catalogue of Microorganisms (GCM) 10K type strain sequencing project: providing services to taxonomists for standard genome sequencing and annotation.</title>
        <authorList>
            <consortium name="The Broad Institute Genomics Platform"/>
            <consortium name="The Broad Institute Genome Sequencing Center for Infectious Disease"/>
            <person name="Wu L."/>
            <person name="Ma J."/>
        </authorList>
    </citation>
    <scope>NUCLEOTIDE SEQUENCE [LARGE SCALE GENOMIC DNA]</scope>
    <source>
        <strain evidence="3">JCM 14718</strain>
    </source>
</reference>
<feature type="domain" description="CoA-binding" evidence="1">
    <location>
        <begin position="10"/>
        <end position="105"/>
    </location>
</feature>
<proteinExistence type="predicted"/>
<dbReference type="InterPro" id="IPR036291">
    <property type="entry name" value="NAD(P)-bd_dom_sf"/>
</dbReference>
<protein>
    <submittedName>
        <fullName evidence="2">Acetate--CoA ligase family protein</fullName>
    </submittedName>
</protein>
<dbReference type="SMART" id="SM00881">
    <property type="entry name" value="CoA_binding"/>
    <property type="match status" value="1"/>
</dbReference>
<dbReference type="SUPFAM" id="SSF56059">
    <property type="entry name" value="Glutathione synthetase ATP-binding domain-like"/>
    <property type="match status" value="1"/>
</dbReference>
<dbReference type="InterPro" id="IPR003781">
    <property type="entry name" value="CoA-bd"/>
</dbReference>
<evidence type="ECO:0000313" key="3">
    <source>
        <dbReference type="Proteomes" id="UP001500618"/>
    </source>
</evidence>
<dbReference type="PANTHER" id="PTHR42793">
    <property type="entry name" value="COA BINDING DOMAIN CONTAINING PROTEIN"/>
    <property type="match status" value="1"/>
</dbReference>
<organism evidence="2 3">
    <name type="scientific">Fodinicola feengrottensis</name>
    <dbReference type="NCBI Taxonomy" id="435914"/>
    <lineage>
        <taxon>Bacteria</taxon>
        <taxon>Bacillati</taxon>
        <taxon>Actinomycetota</taxon>
        <taxon>Actinomycetes</taxon>
        <taxon>Mycobacteriales</taxon>
        <taxon>Fodinicola</taxon>
    </lineage>
</organism>
<dbReference type="InterPro" id="IPR032875">
    <property type="entry name" value="Succ_CoA_lig_flav_dom"/>
</dbReference>
<dbReference type="Gene3D" id="3.30.1490.20">
    <property type="entry name" value="ATP-grasp fold, A domain"/>
    <property type="match status" value="1"/>
</dbReference>
<dbReference type="SUPFAM" id="SSF51735">
    <property type="entry name" value="NAD(P)-binding Rossmann-fold domains"/>
    <property type="match status" value="1"/>
</dbReference>
<dbReference type="SUPFAM" id="SSF52210">
    <property type="entry name" value="Succinyl-CoA synthetase domains"/>
    <property type="match status" value="2"/>
</dbReference>
<dbReference type="InterPro" id="IPR013815">
    <property type="entry name" value="ATP_grasp_subdomain_1"/>
</dbReference>